<reference evidence="3 4" key="1">
    <citation type="submission" date="2015-12" db="EMBL/GenBank/DDBJ databases">
        <title>Draft genome sequence of Moniliophthora roreri, the causal agent of frosty pod rot of cacao.</title>
        <authorList>
            <person name="Aime M.C."/>
            <person name="Diaz-Valderrama J.R."/>
            <person name="Kijpornyongpan T."/>
            <person name="Phillips-Mora W."/>
        </authorList>
    </citation>
    <scope>NUCLEOTIDE SEQUENCE [LARGE SCALE GENOMIC DNA]</scope>
    <source>
        <strain evidence="3 4">MCA 2952</strain>
    </source>
</reference>
<feature type="transmembrane region" description="Helical" evidence="1">
    <location>
        <begin position="153"/>
        <end position="172"/>
    </location>
</feature>
<feature type="transmembrane region" description="Helical" evidence="1">
    <location>
        <begin position="588"/>
        <end position="608"/>
    </location>
</feature>
<accession>A0A0W0FHN3</accession>
<feature type="transmembrane region" description="Helical" evidence="1">
    <location>
        <begin position="358"/>
        <end position="377"/>
    </location>
</feature>
<feature type="transmembrane region" description="Helical" evidence="1">
    <location>
        <begin position="281"/>
        <end position="302"/>
    </location>
</feature>
<keyword evidence="1" id="KW-0812">Transmembrane</keyword>
<feature type="transmembrane region" description="Helical" evidence="1">
    <location>
        <begin position="383"/>
        <end position="401"/>
    </location>
</feature>
<feature type="domain" description="DUF6533" evidence="2">
    <location>
        <begin position="161"/>
        <end position="203"/>
    </location>
</feature>
<feature type="transmembrane region" description="Helical" evidence="1">
    <location>
        <begin position="192"/>
        <end position="211"/>
    </location>
</feature>
<feature type="transmembrane region" description="Helical" evidence="1">
    <location>
        <begin position="223"/>
        <end position="244"/>
    </location>
</feature>
<keyword evidence="1" id="KW-1133">Transmembrane helix</keyword>
<gene>
    <name evidence="3" type="ORF">WG66_11568</name>
</gene>
<feature type="transmembrane region" description="Helical" evidence="1">
    <location>
        <begin position="629"/>
        <end position="646"/>
    </location>
</feature>
<sequence>MPFRSPPTTPEAAETLQYVDRVAALSFLLYDILLTFDDEVHLFWRKKWSFMKFNFFFRYQGPVLVLTIISCDLILLARIYILYFDSKYVQQLVSFSFILEIIVDTPHGFLYYAGAIITFQTILFGLTLYKFIEGVRVGWGNVPIVKLVMRDGTWAFFTLFVGALCFLLYDILLTFDDEIDLFWRKKWSFMKFNFFFVRYFPLLVQMFLLTGRIRPFNNLDCRIWLIYQGTVLVLTIISCDLILRARSKSFSPRFAQILTYLAVHALYFDSKFIQRLVSFSLILEIIGVCVGLCLGILGIHFSEVCVVTEIPHGLLYYVGAIIIFQTALFGLTLYKFVAELQAGWGNIPIVKLLMRDGTWAFFTLFVMMIGMSAYWFKHPTFTGVLYPWVLTSYSFSGYRILLNINHLSQQPCDADVSGALVSNIEFKSHHMLGGEPPVDMTSIPSIHALCFLLYDICLTFEDEVDIFWPREWTFIKFDFFFLRYFPFLAQIPLLLVGSELTERFHFSRRGCFIWQVYEGVVPVLIIVACDLVFLARIHALYFGNNYIKGLLLFCFALEIIGICVGLGFALPGIHFNEICFVTDVSTGILFYGGAVIVFQTVLFVLTLYKYIEGVRAVPTVKLLMRDGTWAFFALFALIVLQAFLYSSKYHNFAAALYPWILTSYSVSGYRILLNINSLTRQSYDANTSGALASNDIEFHHSLDDDDELSIEIPTLPLSRRD</sequence>
<evidence type="ECO:0000313" key="4">
    <source>
        <dbReference type="Proteomes" id="UP000054988"/>
    </source>
</evidence>
<keyword evidence="1" id="KW-0472">Membrane</keyword>
<evidence type="ECO:0000256" key="1">
    <source>
        <dbReference type="SAM" id="Phobius"/>
    </source>
</evidence>
<dbReference type="eggNOG" id="ENOG502SRTN">
    <property type="taxonomic scope" value="Eukaryota"/>
</dbReference>
<feature type="transmembrane region" description="Helical" evidence="1">
    <location>
        <begin position="546"/>
        <end position="568"/>
    </location>
</feature>
<feature type="transmembrane region" description="Helical" evidence="1">
    <location>
        <begin position="109"/>
        <end position="132"/>
    </location>
</feature>
<feature type="transmembrane region" description="Helical" evidence="1">
    <location>
        <begin position="63"/>
        <end position="83"/>
    </location>
</feature>
<dbReference type="Proteomes" id="UP000054988">
    <property type="component" value="Unassembled WGS sequence"/>
</dbReference>
<evidence type="ECO:0000259" key="2">
    <source>
        <dbReference type="Pfam" id="PF20151"/>
    </source>
</evidence>
<feature type="domain" description="DUF6533" evidence="2">
    <location>
        <begin position="22"/>
        <end position="57"/>
    </location>
</feature>
<feature type="transmembrane region" description="Helical" evidence="1">
    <location>
        <begin position="314"/>
        <end position="337"/>
    </location>
</feature>
<proteinExistence type="predicted"/>
<dbReference type="EMBL" id="LATX01001966">
    <property type="protein sequence ID" value="KTB35854.1"/>
    <property type="molecule type" value="Genomic_DNA"/>
</dbReference>
<dbReference type="InterPro" id="IPR045340">
    <property type="entry name" value="DUF6533"/>
</dbReference>
<feature type="transmembrane region" description="Helical" evidence="1">
    <location>
        <begin position="512"/>
        <end position="534"/>
    </location>
</feature>
<feature type="transmembrane region" description="Helical" evidence="1">
    <location>
        <begin position="652"/>
        <end position="672"/>
    </location>
</feature>
<organism evidence="3 4">
    <name type="scientific">Moniliophthora roreri</name>
    <name type="common">Frosty pod rot fungus</name>
    <name type="synonym">Monilia roreri</name>
    <dbReference type="NCBI Taxonomy" id="221103"/>
    <lineage>
        <taxon>Eukaryota</taxon>
        <taxon>Fungi</taxon>
        <taxon>Dikarya</taxon>
        <taxon>Basidiomycota</taxon>
        <taxon>Agaricomycotina</taxon>
        <taxon>Agaricomycetes</taxon>
        <taxon>Agaricomycetidae</taxon>
        <taxon>Agaricales</taxon>
        <taxon>Marasmiineae</taxon>
        <taxon>Marasmiaceae</taxon>
        <taxon>Moniliophthora</taxon>
    </lineage>
</organism>
<dbReference type="AlphaFoldDB" id="A0A0W0FHN3"/>
<comment type="caution">
    <text evidence="3">The sequence shown here is derived from an EMBL/GenBank/DDBJ whole genome shotgun (WGS) entry which is preliminary data.</text>
</comment>
<evidence type="ECO:0000313" key="3">
    <source>
        <dbReference type="EMBL" id="KTB35854.1"/>
    </source>
</evidence>
<feature type="transmembrane region" description="Helical" evidence="1">
    <location>
        <begin position="480"/>
        <end position="500"/>
    </location>
</feature>
<dbReference type="Pfam" id="PF20151">
    <property type="entry name" value="DUF6533"/>
    <property type="match status" value="3"/>
</dbReference>
<protein>
    <recommendedName>
        <fullName evidence="2">DUF6533 domain-containing protein</fullName>
    </recommendedName>
</protein>
<name>A0A0W0FHN3_MONRR</name>
<feature type="domain" description="DUF6533" evidence="2">
    <location>
        <begin position="448"/>
        <end position="488"/>
    </location>
</feature>